<dbReference type="SUPFAM" id="SSF55781">
    <property type="entry name" value="GAF domain-like"/>
    <property type="match status" value="1"/>
</dbReference>
<keyword evidence="2" id="KW-0418">Kinase</keyword>
<dbReference type="AlphaFoldDB" id="A0A1M4MMC2"/>
<dbReference type="SMART" id="SM00388">
    <property type="entry name" value="HisKA"/>
    <property type="match status" value="1"/>
</dbReference>
<dbReference type="EMBL" id="FMID01000045">
    <property type="protein sequence ID" value="SCL75980.1"/>
    <property type="molecule type" value="Genomic_DNA"/>
</dbReference>
<feature type="domain" description="PAS" evidence="1">
    <location>
        <begin position="43"/>
        <end position="99"/>
    </location>
</feature>
<reference evidence="2 3" key="1">
    <citation type="submission" date="2016-08" db="EMBL/GenBank/DDBJ databases">
        <authorList>
            <person name="Seilhamer J.J."/>
        </authorList>
    </citation>
    <scope>NUCLEOTIDE SEQUENCE [LARGE SCALE GENOMIC DNA]</scope>
    <source>
        <strain evidence="2">L21-II-0</strain>
    </source>
</reference>
<dbReference type="Pfam" id="PF00512">
    <property type="entry name" value="HisKA"/>
    <property type="match status" value="1"/>
</dbReference>
<dbReference type="InterPro" id="IPR013656">
    <property type="entry name" value="PAS_4"/>
</dbReference>
<dbReference type="Pfam" id="PF08448">
    <property type="entry name" value="PAS_4"/>
    <property type="match status" value="1"/>
</dbReference>
<sequence length="539" mass="59573">MPPPPGTARGRLLSVAPDGLSMDLNTTSRLEAGETHHTAPGITAAMLQRVIETSLSGICIVDQEGCIAFANASLLAMWGYDLSEVVGKPVTRLWFSPEEARDCIDRVLSSGRWTGTVAARRRDASSFSSRISVSTVRDPGTADVWLLLSCIETGAKRGAEDAPGHCRSLERAVAAMPARFIDPAAIDPAIDDSFEDLGRACGACRVYLALFNDPRTHLGATHEWCRPGQVPLRGESRTLLKDDPPRWAVRVLKGETVIVNGISVDGRPDRVERELLERHGATAALMIPLRLNGAVVGFVGYDLDADGACFSDEDVALLSAAVHIIAGTLDRKQSEYIFRESEGLYQIVLDAITDTVTVVDTQLTVLLANDAFITWCEDLGLETDVVGKDLFTVVPFFPPATRQLYDRVIRTGRPLTSERSIRSGDRAMVLREMRIPIFDHGEVARVVTVARDVTAQREVEDLKSKAYAQIERNMEQFALLADHIRNPLQAIMGRAELLDDIETREKIRLQVQRINGIIDQLDERWGESRRLSTFWRKYS</sequence>
<dbReference type="Pfam" id="PF01590">
    <property type="entry name" value="GAF"/>
    <property type="match status" value="1"/>
</dbReference>
<dbReference type="SUPFAM" id="SSF47384">
    <property type="entry name" value="Homodimeric domain of signal transducing histidine kinase"/>
    <property type="match status" value="1"/>
</dbReference>
<dbReference type="InterPro" id="IPR000014">
    <property type="entry name" value="PAS"/>
</dbReference>
<proteinExistence type="predicted"/>
<dbReference type="SMART" id="SM00091">
    <property type="entry name" value="PAS"/>
    <property type="match status" value="2"/>
</dbReference>
<accession>A0A1M4MMC2</accession>
<dbReference type="InterPro" id="IPR035965">
    <property type="entry name" value="PAS-like_dom_sf"/>
</dbReference>
<evidence type="ECO:0000259" key="1">
    <source>
        <dbReference type="PROSITE" id="PS50112"/>
    </source>
</evidence>
<dbReference type="Proteomes" id="UP000184671">
    <property type="component" value="Unassembled WGS sequence"/>
</dbReference>
<dbReference type="CDD" id="cd00082">
    <property type="entry name" value="HisKA"/>
    <property type="match status" value="1"/>
</dbReference>
<gene>
    <name evidence="2" type="ORF">L21_1900</name>
</gene>
<dbReference type="Gene3D" id="3.30.450.20">
    <property type="entry name" value="PAS domain"/>
    <property type="match status" value="2"/>
</dbReference>
<evidence type="ECO:0000313" key="3">
    <source>
        <dbReference type="Proteomes" id="UP000184671"/>
    </source>
</evidence>
<organism evidence="2 3">
    <name type="scientific">Methanoculleus chikugoensis</name>
    <dbReference type="NCBI Taxonomy" id="118126"/>
    <lineage>
        <taxon>Archaea</taxon>
        <taxon>Methanobacteriati</taxon>
        <taxon>Methanobacteriota</taxon>
        <taxon>Stenosarchaea group</taxon>
        <taxon>Methanomicrobia</taxon>
        <taxon>Methanomicrobiales</taxon>
        <taxon>Methanomicrobiaceae</taxon>
        <taxon>Methanoculleus</taxon>
    </lineage>
</organism>
<dbReference type="NCBIfam" id="TIGR00229">
    <property type="entry name" value="sensory_box"/>
    <property type="match status" value="2"/>
</dbReference>
<evidence type="ECO:0000313" key="2">
    <source>
        <dbReference type="EMBL" id="SCL75980.1"/>
    </source>
</evidence>
<dbReference type="Pfam" id="PF13426">
    <property type="entry name" value="PAS_9"/>
    <property type="match status" value="1"/>
</dbReference>
<dbReference type="STRING" id="118126.L21_1900"/>
<protein>
    <submittedName>
        <fullName evidence="2">Sensory histidine kinase AtoS</fullName>
    </submittedName>
</protein>
<dbReference type="GO" id="GO:0000155">
    <property type="term" value="F:phosphorelay sensor kinase activity"/>
    <property type="evidence" value="ECO:0007669"/>
    <property type="project" value="InterPro"/>
</dbReference>
<dbReference type="CDD" id="cd00130">
    <property type="entry name" value="PAS"/>
    <property type="match status" value="2"/>
</dbReference>
<dbReference type="SUPFAM" id="SSF55785">
    <property type="entry name" value="PYP-like sensor domain (PAS domain)"/>
    <property type="match status" value="2"/>
</dbReference>
<dbReference type="InterPro" id="IPR003018">
    <property type="entry name" value="GAF"/>
</dbReference>
<dbReference type="InterPro" id="IPR003661">
    <property type="entry name" value="HisK_dim/P_dom"/>
</dbReference>
<keyword evidence="2" id="KW-0808">Transferase</keyword>
<dbReference type="InterPro" id="IPR029016">
    <property type="entry name" value="GAF-like_dom_sf"/>
</dbReference>
<name>A0A1M4MMC2_9EURY</name>
<dbReference type="InterPro" id="IPR036097">
    <property type="entry name" value="HisK_dim/P_sf"/>
</dbReference>
<dbReference type="PROSITE" id="PS50112">
    <property type="entry name" value="PAS"/>
    <property type="match status" value="1"/>
</dbReference>
<dbReference type="Gene3D" id="3.30.450.40">
    <property type="match status" value="1"/>
</dbReference>